<gene>
    <name evidence="2" type="ORF">ACHAW5_011347</name>
</gene>
<feature type="region of interest" description="Disordered" evidence="1">
    <location>
        <begin position="1"/>
        <end position="46"/>
    </location>
</feature>
<evidence type="ECO:0000313" key="3">
    <source>
        <dbReference type="Proteomes" id="UP001530315"/>
    </source>
</evidence>
<feature type="compositionally biased region" description="Low complexity" evidence="1">
    <location>
        <begin position="1"/>
        <end position="12"/>
    </location>
</feature>
<keyword evidence="3" id="KW-1185">Reference proteome</keyword>
<comment type="caution">
    <text evidence="2">The sequence shown here is derived from an EMBL/GenBank/DDBJ whole genome shotgun (WGS) entry which is preliminary data.</text>
</comment>
<protein>
    <submittedName>
        <fullName evidence="2">Uncharacterized protein</fullName>
    </submittedName>
</protein>
<evidence type="ECO:0000256" key="1">
    <source>
        <dbReference type="SAM" id="MobiDB-lite"/>
    </source>
</evidence>
<sequence>MNTTETTPTMTTGDGDGRQRRCGPTWGASGEMKSRRYDAQPDDAEDDVDIDINIDIDVDVAPDACRRK</sequence>
<name>A0ABD3QQR3_9STRA</name>
<organism evidence="2 3">
    <name type="scientific">Stephanodiscus triporus</name>
    <dbReference type="NCBI Taxonomy" id="2934178"/>
    <lineage>
        <taxon>Eukaryota</taxon>
        <taxon>Sar</taxon>
        <taxon>Stramenopiles</taxon>
        <taxon>Ochrophyta</taxon>
        <taxon>Bacillariophyta</taxon>
        <taxon>Coscinodiscophyceae</taxon>
        <taxon>Thalassiosirophycidae</taxon>
        <taxon>Stephanodiscales</taxon>
        <taxon>Stephanodiscaceae</taxon>
        <taxon>Stephanodiscus</taxon>
    </lineage>
</organism>
<reference evidence="2 3" key="1">
    <citation type="submission" date="2024-10" db="EMBL/GenBank/DDBJ databases">
        <title>Updated reference genomes for cyclostephanoid diatoms.</title>
        <authorList>
            <person name="Roberts W.R."/>
            <person name="Alverson A.J."/>
        </authorList>
    </citation>
    <scope>NUCLEOTIDE SEQUENCE [LARGE SCALE GENOMIC DNA]</scope>
    <source>
        <strain evidence="2 3">AJA276-08</strain>
    </source>
</reference>
<accession>A0ABD3QQR3</accession>
<dbReference type="EMBL" id="JALLAZ020000142">
    <property type="protein sequence ID" value="KAL3802592.1"/>
    <property type="molecule type" value="Genomic_DNA"/>
</dbReference>
<evidence type="ECO:0000313" key="2">
    <source>
        <dbReference type="EMBL" id="KAL3802592.1"/>
    </source>
</evidence>
<dbReference type="AlphaFoldDB" id="A0ABD3QQR3"/>
<proteinExistence type="predicted"/>
<dbReference type="Proteomes" id="UP001530315">
    <property type="component" value="Unassembled WGS sequence"/>
</dbReference>